<proteinExistence type="predicted"/>
<sequence>MLGRGSRASRSGCAAGDESGFCKEIVCRTPGSSVATFYHKTPSLGDTFIVKKSSTLHDSMEYSLRTKKEVTTQYLTSFLFTQTQYYNHQRANMICECSSPPKCTIPAQYLDVLRKSLALFIPVMRCPSLRNITALRNSSAPPPIPRPPSPPRPPTPPTPKIGRRPREVELGR</sequence>
<accession>A0A4C1XA62</accession>
<feature type="compositionally biased region" description="Pro residues" evidence="1">
    <location>
        <begin position="140"/>
        <end position="159"/>
    </location>
</feature>
<keyword evidence="3" id="KW-1185">Reference proteome</keyword>
<protein>
    <submittedName>
        <fullName evidence="2">Uncharacterized protein</fullName>
    </submittedName>
</protein>
<organism evidence="2 3">
    <name type="scientific">Eumeta variegata</name>
    <name type="common">Bagworm moth</name>
    <name type="synonym">Eumeta japonica</name>
    <dbReference type="NCBI Taxonomy" id="151549"/>
    <lineage>
        <taxon>Eukaryota</taxon>
        <taxon>Metazoa</taxon>
        <taxon>Ecdysozoa</taxon>
        <taxon>Arthropoda</taxon>
        <taxon>Hexapoda</taxon>
        <taxon>Insecta</taxon>
        <taxon>Pterygota</taxon>
        <taxon>Neoptera</taxon>
        <taxon>Endopterygota</taxon>
        <taxon>Lepidoptera</taxon>
        <taxon>Glossata</taxon>
        <taxon>Ditrysia</taxon>
        <taxon>Tineoidea</taxon>
        <taxon>Psychidae</taxon>
        <taxon>Oiketicinae</taxon>
        <taxon>Eumeta</taxon>
    </lineage>
</organism>
<dbReference type="AlphaFoldDB" id="A0A4C1XA62"/>
<comment type="caution">
    <text evidence="2">The sequence shown here is derived from an EMBL/GenBank/DDBJ whole genome shotgun (WGS) entry which is preliminary data.</text>
</comment>
<evidence type="ECO:0000313" key="2">
    <source>
        <dbReference type="EMBL" id="GBP59155.1"/>
    </source>
</evidence>
<feature type="region of interest" description="Disordered" evidence="1">
    <location>
        <begin position="136"/>
        <end position="172"/>
    </location>
</feature>
<evidence type="ECO:0000256" key="1">
    <source>
        <dbReference type="SAM" id="MobiDB-lite"/>
    </source>
</evidence>
<reference evidence="2 3" key="1">
    <citation type="journal article" date="2019" name="Commun. Biol.">
        <title>The bagworm genome reveals a unique fibroin gene that provides high tensile strength.</title>
        <authorList>
            <person name="Kono N."/>
            <person name="Nakamura H."/>
            <person name="Ohtoshi R."/>
            <person name="Tomita M."/>
            <person name="Numata K."/>
            <person name="Arakawa K."/>
        </authorList>
    </citation>
    <scope>NUCLEOTIDE SEQUENCE [LARGE SCALE GENOMIC DNA]</scope>
</reference>
<name>A0A4C1XA62_EUMVA</name>
<gene>
    <name evidence="2" type="ORF">EVAR_53308_1</name>
</gene>
<dbReference type="EMBL" id="BGZK01000754">
    <property type="protein sequence ID" value="GBP59155.1"/>
    <property type="molecule type" value="Genomic_DNA"/>
</dbReference>
<evidence type="ECO:0000313" key="3">
    <source>
        <dbReference type="Proteomes" id="UP000299102"/>
    </source>
</evidence>
<dbReference type="Proteomes" id="UP000299102">
    <property type="component" value="Unassembled WGS sequence"/>
</dbReference>